<name>A0A8S5N0Q0_9CAUD</name>
<organism evidence="1">
    <name type="scientific">Siphoviridae sp. ct43U4</name>
    <dbReference type="NCBI Taxonomy" id="2826285"/>
    <lineage>
        <taxon>Viruses</taxon>
        <taxon>Duplodnaviria</taxon>
        <taxon>Heunggongvirae</taxon>
        <taxon>Uroviricota</taxon>
        <taxon>Caudoviricetes</taxon>
    </lineage>
</organism>
<evidence type="ECO:0000313" key="1">
    <source>
        <dbReference type="EMBL" id="DAD87842.1"/>
    </source>
</evidence>
<proteinExistence type="predicted"/>
<protein>
    <submittedName>
        <fullName evidence="1">Uncharacterized protein</fullName>
    </submittedName>
</protein>
<sequence length="1069" mass="122491">MDAIDYNVIKIAFEKFSFIKYECVLNVPYSDEYSETLDSMSVVIKHIDSKLEINPFDVVYIYRGVVKGDTIQHPTYTDIKWKEMLVDSVSMLRKRYGNNTYYEYTLKLMSETKWLEKIQLPNRSFTHALGGKLRDAYETIKDLMTYVPKVIRDNEETPLITISEDVERKFSSLSMKDMSLNKPTLRQALTAVMSQFGCIPVVNNKQLGFINFNRSQGNITEEQIADMDSESYSNSSDSYVNTLMTDASQVLGDDKSLVVERGVGFRDRDTGLIKQQENLKLLTTYPIYKVKNLTINMNLSTYPTIIVKVYNIADADYFILPQMNPEGNINPVVIYDNINEYVVKVYCGGHQRIDFSNWEFKILEVINPSTDSFACEGFKTSSVKTGISHPAESQWAGGTMYTFTISKNGMVRPDGTVAYLFIAKTNDDRYIVWNTYVEDNGNDTVISGMYKEMNIAIVYRKVSVDITSLVKTAQERKLLSYDYTTDEFKGGQGNMAVYSKYYYTTVQYKLGGNEISGWSDKYTEAQGWWGVNKTTIENIVNKSLYENEFLQKRYDNIFNEEDILPYPQWFYSYEYVDGNGNKHSVAVKSIFSKGWVDDMFGSYNYPSRISFDISYQPLNDLNIATVKGGFDYPLAQLDSRDNGLVDFDNFKKVEQDKLDRLGNGVHILSKRYFAENGGTDLEKELIPLGAVYRDTGEVVFKRMISFKNNYIDIAYYLCKDYVIANYSTSITTKYRAYQYVDYSSSTFRNENRISYFTISKTDNSKVDYKENDVLGVVEKYWGGVATMGDNNLDYLCSGMIFAPFLYNNNVRSMNMGYRRVKSTAYSNNDAIASYSVFQQATSHYVYDYGLVVSFKYWDTVSPGIMLESTVRATGLPQHPYMYDDKSSVVNYANEQDIGLMAVPSDNGWTSQAESSAEYAQTYPAITDSKICIGSLINIAYMSFDISDIIQDQSELMGFTMQVEYRSLTSNVVVFKDISKTARIFNDDENPLYTYRPRFFGTYEDAVQHKFEVLPRNYSEVLSAADNKITVKMDVTIYYGDAPLISMKKGTYYVRLSKYNKKVNIIHIGG</sequence>
<dbReference type="EMBL" id="BK015029">
    <property type="protein sequence ID" value="DAD87842.1"/>
    <property type="molecule type" value="Genomic_DNA"/>
</dbReference>
<reference evidence="1" key="1">
    <citation type="journal article" date="2021" name="Proc. Natl. Acad. Sci. U.S.A.">
        <title>A Catalog of Tens of Thousands of Viruses from Human Metagenomes Reveals Hidden Associations with Chronic Diseases.</title>
        <authorList>
            <person name="Tisza M.J."/>
            <person name="Buck C.B."/>
        </authorList>
    </citation>
    <scope>NUCLEOTIDE SEQUENCE</scope>
    <source>
        <strain evidence="1">Ct43U4</strain>
    </source>
</reference>
<accession>A0A8S5N0Q0</accession>